<keyword evidence="4 6" id="KW-0472">Membrane</keyword>
<dbReference type="SUPFAM" id="SSF103473">
    <property type="entry name" value="MFS general substrate transporter"/>
    <property type="match status" value="1"/>
</dbReference>
<reference evidence="7 8" key="1">
    <citation type="submission" date="2016-07" db="EMBL/GenBank/DDBJ databases">
        <title>Pervasive Adenine N6-methylation of Active Genes in Fungi.</title>
        <authorList>
            <consortium name="DOE Joint Genome Institute"/>
            <person name="Mondo S.J."/>
            <person name="Dannebaum R.O."/>
            <person name="Kuo R.C."/>
            <person name="Labutti K."/>
            <person name="Haridas S."/>
            <person name="Kuo A."/>
            <person name="Salamov A."/>
            <person name="Ahrendt S.R."/>
            <person name="Lipzen A."/>
            <person name="Sullivan W."/>
            <person name="Andreopoulos W.B."/>
            <person name="Clum A."/>
            <person name="Lindquist E."/>
            <person name="Daum C."/>
            <person name="Ramamoorthy G.K."/>
            <person name="Gryganskyi A."/>
            <person name="Culley D."/>
            <person name="Magnuson J.K."/>
            <person name="James T.Y."/>
            <person name="O'Malley M.A."/>
            <person name="Stajich J.E."/>
            <person name="Spatafora J.W."/>
            <person name="Visel A."/>
            <person name="Grigoriev I.V."/>
        </authorList>
    </citation>
    <scope>NUCLEOTIDE SEQUENCE [LARGE SCALE GENOMIC DNA]</scope>
    <source>
        <strain evidence="7 8">CBS 129021</strain>
    </source>
</reference>
<dbReference type="AlphaFoldDB" id="A0A1Y2DLZ9"/>
<keyword evidence="8" id="KW-1185">Reference proteome</keyword>
<dbReference type="InterPro" id="IPR036259">
    <property type="entry name" value="MFS_trans_sf"/>
</dbReference>
<evidence type="ECO:0000313" key="7">
    <source>
        <dbReference type="EMBL" id="ORY60277.1"/>
    </source>
</evidence>
<dbReference type="GO" id="GO:0005886">
    <property type="term" value="C:plasma membrane"/>
    <property type="evidence" value="ECO:0007669"/>
    <property type="project" value="TreeGrafter"/>
</dbReference>
<dbReference type="PANTHER" id="PTHR23502:SF151">
    <property type="entry name" value="MAJOR FACILITATOR SUPERFAMILY (MFS) PROFILE DOMAIN-CONTAINING PROTEIN"/>
    <property type="match status" value="1"/>
</dbReference>
<dbReference type="GO" id="GO:0022857">
    <property type="term" value="F:transmembrane transporter activity"/>
    <property type="evidence" value="ECO:0007669"/>
    <property type="project" value="InterPro"/>
</dbReference>
<comment type="subcellular location">
    <subcellularLocation>
        <location evidence="1">Membrane</location>
        <topology evidence="1">Multi-pass membrane protein</topology>
    </subcellularLocation>
</comment>
<dbReference type="InterPro" id="IPR011701">
    <property type="entry name" value="MFS"/>
</dbReference>
<feature type="region of interest" description="Disordered" evidence="5">
    <location>
        <begin position="34"/>
        <end position="54"/>
    </location>
</feature>
<keyword evidence="3 6" id="KW-1133">Transmembrane helix</keyword>
<feature type="transmembrane region" description="Helical" evidence="6">
    <location>
        <begin position="316"/>
        <end position="333"/>
    </location>
</feature>
<feature type="transmembrane region" description="Helical" evidence="6">
    <location>
        <begin position="126"/>
        <end position="144"/>
    </location>
</feature>
<gene>
    <name evidence="7" type="ORF">BCR38DRAFT_412455</name>
</gene>
<dbReference type="Gene3D" id="1.20.1720.10">
    <property type="entry name" value="Multidrug resistance protein D"/>
    <property type="match status" value="2"/>
</dbReference>
<feature type="transmembrane region" description="Helical" evidence="6">
    <location>
        <begin position="93"/>
        <end position="114"/>
    </location>
</feature>
<dbReference type="RefSeq" id="XP_040712711.1">
    <property type="nucleotide sequence ID" value="XM_040858696.1"/>
</dbReference>
<comment type="caution">
    <text evidence="7">The sequence shown here is derived from an EMBL/GenBank/DDBJ whole genome shotgun (WGS) entry which is preliminary data.</text>
</comment>
<evidence type="ECO:0000256" key="1">
    <source>
        <dbReference type="ARBA" id="ARBA00004141"/>
    </source>
</evidence>
<protein>
    <submittedName>
        <fullName evidence="7">Major facilitator superfamily domain-containing protein</fullName>
    </submittedName>
</protein>
<dbReference type="STRING" id="1141098.A0A1Y2DLZ9"/>
<proteinExistence type="predicted"/>
<evidence type="ECO:0000256" key="6">
    <source>
        <dbReference type="SAM" id="Phobius"/>
    </source>
</evidence>
<dbReference type="EMBL" id="MCFJ01000012">
    <property type="protein sequence ID" value="ORY60277.1"/>
    <property type="molecule type" value="Genomic_DNA"/>
</dbReference>
<evidence type="ECO:0000256" key="5">
    <source>
        <dbReference type="SAM" id="MobiDB-lite"/>
    </source>
</evidence>
<dbReference type="Proteomes" id="UP000193689">
    <property type="component" value="Unassembled WGS sequence"/>
</dbReference>
<sequence length="470" mass="51191">MKANSVKTPTGVLDESSISTIETLVHDDTSIRLASPTKDEQPQQKTATQPAEPYTTHKGTYRHALYLIVGLATMTSSSTATILLPLLPQMRTQFYVSAQAINLVLIIYVIFQAISPAIFGRLSGHAGRRPVFLIVLGLYVAGSIGRREARICGVCGYEGGTEEGSATFAIAFGVVVDLCVPGDRGSMLGPVDIALNLGTCVGPVVGGYGKVKWAFWAIAIVGAVLLLGVGSFLPETARTLFGNGAEREVRVVAEELWQTGLSYLPRGVGIITGSWFTGKIMNYNYRVTARKAGLTVDKVAGYDLLRFPIERARTRGSYLVLAVAIATMIPYGWAVEHGAHPAVSLVLQFMQRFWGTYFYKTYSALIADVVPHSPSTAAATTSITRCAMAATGLALLQLLLDVMGRGLFFTILGVWCRGLGAGDIWLLQWREMMWRTERSRVDWYIEIPDRVTSKSSWGQSNILPLHQTRC</sequence>
<dbReference type="PANTHER" id="PTHR23502">
    <property type="entry name" value="MAJOR FACILITATOR SUPERFAMILY"/>
    <property type="match status" value="1"/>
</dbReference>
<organism evidence="7 8">
    <name type="scientific">Pseudomassariella vexata</name>
    <dbReference type="NCBI Taxonomy" id="1141098"/>
    <lineage>
        <taxon>Eukaryota</taxon>
        <taxon>Fungi</taxon>
        <taxon>Dikarya</taxon>
        <taxon>Ascomycota</taxon>
        <taxon>Pezizomycotina</taxon>
        <taxon>Sordariomycetes</taxon>
        <taxon>Xylariomycetidae</taxon>
        <taxon>Amphisphaeriales</taxon>
        <taxon>Pseudomassariaceae</taxon>
        <taxon>Pseudomassariella</taxon>
    </lineage>
</organism>
<evidence type="ECO:0000256" key="3">
    <source>
        <dbReference type="ARBA" id="ARBA00022989"/>
    </source>
</evidence>
<dbReference type="GeneID" id="63774908"/>
<dbReference type="OrthoDB" id="440553at2759"/>
<name>A0A1Y2DLZ9_9PEZI</name>
<evidence type="ECO:0000313" key="8">
    <source>
        <dbReference type="Proteomes" id="UP000193689"/>
    </source>
</evidence>
<dbReference type="Pfam" id="PF07690">
    <property type="entry name" value="MFS_1"/>
    <property type="match status" value="1"/>
</dbReference>
<accession>A0A1Y2DLZ9</accession>
<feature type="transmembrane region" description="Helical" evidence="6">
    <location>
        <begin position="213"/>
        <end position="233"/>
    </location>
</feature>
<evidence type="ECO:0000256" key="2">
    <source>
        <dbReference type="ARBA" id="ARBA00022692"/>
    </source>
</evidence>
<dbReference type="InParanoid" id="A0A1Y2DLZ9"/>
<feature type="transmembrane region" description="Helical" evidence="6">
    <location>
        <begin position="64"/>
        <end position="87"/>
    </location>
</feature>
<evidence type="ECO:0000256" key="4">
    <source>
        <dbReference type="ARBA" id="ARBA00023136"/>
    </source>
</evidence>
<keyword evidence="2 6" id="KW-0812">Transmembrane</keyword>
<feature type="transmembrane region" description="Helical" evidence="6">
    <location>
        <begin position="406"/>
        <end position="427"/>
    </location>
</feature>